<feature type="active site" description="Proton acceptor" evidence="5">
    <location>
        <position position="91"/>
    </location>
</feature>
<dbReference type="FunFam" id="3.40.50.720:FF:000095">
    <property type="entry name" value="NADP-dependent malic enzyme"/>
    <property type="match status" value="1"/>
</dbReference>
<dbReference type="EMBL" id="BRLB01000006">
    <property type="protein sequence ID" value="GKX29980.1"/>
    <property type="molecule type" value="Genomic_DNA"/>
</dbReference>
<dbReference type="Gene3D" id="3.40.50.10380">
    <property type="entry name" value="Malic enzyme, N-terminal domain"/>
    <property type="match status" value="1"/>
</dbReference>
<reference evidence="11" key="1">
    <citation type="submission" date="2022-06" db="EMBL/GenBank/DDBJ databases">
        <title>Vallitalea longa sp. nov., an anaerobic bacterium isolated from marine sediment.</title>
        <authorList>
            <person name="Hirano S."/>
            <person name="Terahara T."/>
            <person name="Mori K."/>
            <person name="Hamada M."/>
            <person name="Matsumoto R."/>
            <person name="Kobayashi T."/>
        </authorList>
    </citation>
    <scope>NUCLEOTIDE SEQUENCE</scope>
    <source>
        <strain evidence="11">SH18-1</strain>
    </source>
</reference>
<evidence type="ECO:0000313" key="12">
    <source>
        <dbReference type="Proteomes" id="UP001144256"/>
    </source>
</evidence>
<organism evidence="11 12">
    <name type="scientific">Vallitalea longa</name>
    <dbReference type="NCBI Taxonomy" id="2936439"/>
    <lineage>
        <taxon>Bacteria</taxon>
        <taxon>Bacillati</taxon>
        <taxon>Bacillota</taxon>
        <taxon>Clostridia</taxon>
        <taxon>Lachnospirales</taxon>
        <taxon>Vallitaleaceae</taxon>
        <taxon>Vallitalea</taxon>
    </lineage>
</organism>
<name>A0A9W5Y9U8_9FIRM</name>
<dbReference type="Pfam" id="PF00390">
    <property type="entry name" value="malic"/>
    <property type="match status" value="1"/>
</dbReference>
<feature type="binding site" evidence="7">
    <location>
        <position position="134"/>
    </location>
    <ligand>
        <name>a divalent metal cation</name>
        <dbReference type="ChEBI" id="CHEBI:60240"/>
    </ligand>
</feature>
<dbReference type="InterPro" id="IPR015884">
    <property type="entry name" value="Malic_enzyme_CS"/>
</dbReference>
<dbReference type="SUPFAM" id="SSF53223">
    <property type="entry name" value="Aminoacid dehydrogenase-like, N-terminal domain"/>
    <property type="match status" value="1"/>
</dbReference>
<gene>
    <name evidence="11" type="ORF">SH1V18_24600</name>
</gene>
<dbReference type="Proteomes" id="UP001144256">
    <property type="component" value="Unassembled WGS sequence"/>
</dbReference>
<evidence type="ECO:0000256" key="5">
    <source>
        <dbReference type="PIRSR" id="PIRSR000106-1"/>
    </source>
</evidence>
<dbReference type="Gene3D" id="3.40.50.720">
    <property type="entry name" value="NAD(P)-binding Rossmann-like Domain"/>
    <property type="match status" value="1"/>
</dbReference>
<feature type="active site" description="Proton donor" evidence="5">
    <location>
        <position position="36"/>
    </location>
</feature>
<dbReference type="PANTHER" id="PTHR43237:SF4">
    <property type="entry name" value="NADP-DEPENDENT MALIC ENZYME"/>
    <property type="match status" value="1"/>
</dbReference>
<dbReference type="PROSITE" id="PS00331">
    <property type="entry name" value="MALIC_ENZYMES"/>
    <property type="match status" value="1"/>
</dbReference>
<keyword evidence="12" id="KW-1185">Reference proteome</keyword>
<dbReference type="GO" id="GO:0004470">
    <property type="term" value="F:malic enzyme activity"/>
    <property type="evidence" value="ECO:0007669"/>
    <property type="project" value="InterPro"/>
</dbReference>
<protein>
    <submittedName>
        <fullName evidence="11">Malate dehydrogenase</fullName>
    </submittedName>
</protein>
<evidence type="ECO:0000256" key="3">
    <source>
        <dbReference type="ARBA" id="ARBA00022723"/>
    </source>
</evidence>
<dbReference type="GO" id="GO:0051287">
    <property type="term" value="F:NAD binding"/>
    <property type="evidence" value="ECO:0007669"/>
    <property type="project" value="InterPro"/>
</dbReference>
<dbReference type="InterPro" id="IPR051674">
    <property type="entry name" value="Malate_Decarboxylase"/>
</dbReference>
<dbReference type="InterPro" id="IPR036291">
    <property type="entry name" value="NAD(P)-bd_dom_sf"/>
</dbReference>
<accession>A0A9W5Y9U8</accession>
<feature type="binding site" evidence="7">
    <location>
        <position position="133"/>
    </location>
    <ligand>
        <name>a divalent metal cation</name>
        <dbReference type="ChEBI" id="CHEBI:60240"/>
    </ligand>
</feature>
<evidence type="ECO:0000256" key="1">
    <source>
        <dbReference type="ARBA" id="ARBA00001936"/>
    </source>
</evidence>
<evidence type="ECO:0000256" key="8">
    <source>
        <dbReference type="RuleBase" id="RU003427"/>
    </source>
</evidence>
<dbReference type="AlphaFoldDB" id="A0A9W5Y9U8"/>
<dbReference type="Pfam" id="PF03949">
    <property type="entry name" value="Malic_M"/>
    <property type="match status" value="1"/>
</dbReference>
<evidence type="ECO:0000259" key="10">
    <source>
        <dbReference type="SMART" id="SM01274"/>
    </source>
</evidence>
<dbReference type="SUPFAM" id="SSF51735">
    <property type="entry name" value="NAD(P)-binding Rossmann-fold domains"/>
    <property type="match status" value="1"/>
</dbReference>
<evidence type="ECO:0000256" key="7">
    <source>
        <dbReference type="PIRSR" id="PIRSR000106-3"/>
    </source>
</evidence>
<dbReference type="InterPro" id="IPR045213">
    <property type="entry name" value="Malic_NAD-bd_bact_type"/>
</dbReference>
<dbReference type="RefSeq" id="WP_281815782.1">
    <property type="nucleotide sequence ID" value="NZ_BRLB01000006.1"/>
</dbReference>
<keyword evidence="3 7" id="KW-0479">Metal-binding</keyword>
<evidence type="ECO:0000256" key="4">
    <source>
        <dbReference type="ARBA" id="ARBA00023002"/>
    </source>
</evidence>
<dbReference type="SMART" id="SM00919">
    <property type="entry name" value="Malic_M"/>
    <property type="match status" value="1"/>
</dbReference>
<dbReference type="CDD" id="cd05311">
    <property type="entry name" value="NAD_bind_2_malic_enz"/>
    <property type="match status" value="1"/>
</dbReference>
<dbReference type="GO" id="GO:0046872">
    <property type="term" value="F:metal ion binding"/>
    <property type="evidence" value="ECO:0007669"/>
    <property type="project" value="UniProtKB-KW"/>
</dbReference>
<comment type="cofactor">
    <cofactor evidence="7">
        <name>Mg(2+)</name>
        <dbReference type="ChEBI" id="CHEBI:18420"/>
    </cofactor>
    <cofactor evidence="7">
        <name>Mn(2+)</name>
        <dbReference type="ChEBI" id="CHEBI:29035"/>
    </cofactor>
    <text evidence="7">Divalent metal cations. Prefers magnesium or manganese.</text>
</comment>
<dbReference type="PRINTS" id="PR00072">
    <property type="entry name" value="MALOXRDTASE"/>
</dbReference>
<comment type="cofactor">
    <cofactor evidence="1">
        <name>Mn(2+)</name>
        <dbReference type="ChEBI" id="CHEBI:29035"/>
    </cofactor>
</comment>
<comment type="similarity">
    <text evidence="2 8">Belongs to the malic enzymes family.</text>
</comment>
<evidence type="ECO:0000256" key="6">
    <source>
        <dbReference type="PIRSR" id="PIRSR000106-2"/>
    </source>
</evidence>
<dbReference type="InterPro" id="IPR012301">
    <property type="entry name" value="Malic_N_dom"/>
</dbReference>
<dbReference type="InterPro" id="IPR046346">
    <property type="entry name" value="Aminoacid_DH-like_N_sf"/>
</dbReference>
<feature type="domain" description="Malic enzyme N-terminal" evidence="10">
    <location>
        <begin position="15"/>
        <end position="148"/>
    </location>
</feature>
<dbReference type="InterPro" id="IPR001891">
    <property type="entry name" value="Malic_OxRdtase"/>
</dbReference>
<sequence length="390" mass="42353">MNVYEKSLKLHEEKKGKIEINSKVQVTNKEELSLAYSPGVAEPCRKIVEDEKNIYKYTSKGNMVAVITDGSAVLGLGNIGPKAALPVMEGKSILFKNFANVDSFPLCLDTQDTNEIINICKNLAPSLGGINLEDISAPRCVEIERRLKEELDIPVFHDDQHGTAIIVTAALLNACKLTKKDPKELKVVVSGAGAAGSSIVRMIHNYGVGDIISVDIDGIINSKRENLDFLQKEILVITNKNDVEGNLADAMKNADVFVGVSAGNIVSKEMIESMNDNPFVFAMANPEPEITPEKAREAGARIIGTGRSDYPNQINNVLAFPGIFRGALDIGAMQINEEMKLAAAYAIAGVIDENELREDYIVPSPFDERVVNAVAEAVAKKAIETDIVRK</sequence>
<evidence type="ECO:0000256" key="2">
    <source>
        <dbReference type="ARBA" id="ARBA00008785"/>
    </source>
</evidence>
<dbReference type="FunFam" id="3.40.50.10380:FF:000003">
    <property type="entry name" value="NADP-dependent malic enzyme"/>
    <property type="match status" value="1"/>
</dbReference>
<dbReference type="GO" id="GO:0016616">
    <property type="term" value="F:oxidoreductase activity, acting on the CH-OH group of donors, NAD or NADP as acceptor"/>
    <property type="evidence" value="ECO:0007669"/>
    <property type="project" value="InterPro"/>
</dbReference>
<evidence type="ECO:0000313" key="11">
    <source>
        <dbReference type="EMBL" id="GKX29980.1"/>
    </source>
</evidence>
<dbReference type="PIRSF" id="PIRSF000106">
    <property type="entry name" value="ME"/>
    <property type="match status" value="1"/>
</dbReference>
<comment type="caution">
    <text evidence="11">The sequence shown here is derived from an EMBL/GenBank/DDBJ whole genome shotgun (WGS) entry which is preliminary data.</text>
</comment>
<feature type="binding site" evidence="7">
    <location>
        <position position="159"/>
    </location>
    <ligand>
        <name>a divalent metal cation</name>
        <dbReference type="ChEBI" id="CHEBI:60240"/>
    </ligand>
</feature>
<keyword evidence="4" id="KW-0560">Oxidoreductase</keyword>
<evidence type="ECO:0000259" key="9">
    <source>
        <dbReference type="SMART" id="SM00919"/>
    </source>
</evidence>
<dbReference type="InterPro" id="IPR037062">
    <property type="entry name" value="Malic_N_dom_sf"/>
</dbReference>
<feature type="binding site" evidence="6">
    <location>
        <position position="315"/>
    </location>
    <ligand>
        <name>(S)-malate</name>
        <dbReference type="ChEBI" id="CHEBI:15589"/>
    </ligand>
</feature>
<dbReference type="SMART" id="SM01274">
    <property type="entry name" value="malic"/>
    <property type="match status" value="1"/>
</dbReference>
<proteinExistence type="inferred from homology"/>
<feature type="binding site" evidence="6">
    <location>
        <position position="285"/>
    </location>
    <ligand>
        <name>(S)-malate</name>
        <dbReference type="ChEBI" id="CHEBI:15589"/>
    </ligand>
</feature>
<dbReference type="InterPro" id="IPR012302">
    <property type="entry name" value="Malic_NAD-bd"/>
</dbReference>
<feature type="domain" description="Malic enzyme NAD-binding" evidence="9">
    <location>
        <begin position="160"/>
        <end position="383"/>
    </location>
</feature>
<dbReference type="PANTHER" id="PTHR43237">
    <property type="entry name" value="NADP-DEPENDENT MALIC ENZYME"/>
    <property type="match status" value="1"/>
</dbReference>